<keyword evidence="2" id="KW-1185">Reference proteome</keyword>
<evidence type="ECO:0000256" key="1">
    <source>
        <dbReference type="SAM" id="SignalP"/>
    </source>
</evidence>
<gene>
    <name evidence="3" type="primary">LOC108252031</name>
</gene>
<keyword evidence="1" id="KW-0732">Signal</keyword>
<protein>
    <submittedName>
        <fullName evidence="3">Uncharacterized protein LOC108252031 isoform X2</fullName>
    </submittedName>
</protein>
<sequence length="240" mass="26233">MKIYSILLVLVVLTAKSVYGANQLTFEGFQKKNPEHAQAFFKFQDILEGTNSQPWSVNQGRLVNINRVKNLFKPNNPTHQTALKQFLSVIQRNSQPVLPEEDSNEVQPIPGLPLPYAKLPSALTSSFPLPSLTSLSPTSYLPSSPSLSLSPSSYLPAMPSLSPSAYLPSIESIPMLSTIRSAVDTIVIMPTIKAIAARLLPIVWEIVKTIFLVKFPQYAPVLAALNALQAAFRGGVKYTA</sequence>
<organism evidence="2 3">
    <name type="scientific">Diaphorina citri</name>
    <name type="common">Asian citrus psyllid</name>
    <dbReference type="NCBI Taxonomy" id="121845"/>
    <lineage>
        <taxon>Eukaryota</taxon>
        <taxon>Metazoa</taxon>
        <taxon>Ecdysozoa</taxon>
        <taxon>Arthropoda</taxon>
        <taxon>Hexapoda</taxon>
        <taxon>Insecta</taxon>
        <taxon>Pterygota</taxon>
        <taxon>Neoptera</taxon>
        <taxon>Paraneoptera</taxon>
        <taxon>Hemiptera</taxon>
        <taxon>Sternorrhyncha</taxon>
        <taxon>Psylloidea</taxon>
        <taxon>Psyllidae</taxon>
        <taxon>Diaphorininae</taxon>
        <taxon>Diaphorina</taxon>
    </lineage>
</organism>
<feature type="signal peptide" evidence="1">
    <location>
        <begin position="1"/>
        <end position="20"/>
    </location>
</feature>
<name>A0A3Q0ILZ4_DIACI</name>
<dbReference type="PaxDb" id="121845-A0A3Q0ILZ4"/>
<accession>A0A3Q0ILZ4</accession>
<reference evidence="3" key="1">
    <citation type="submission" date="2025-08" db="UniProtKB">
        <authorList>
            <consortium name="RefSeq"/>
        </authorList>
    </citation>
    <scope>IDENTIFICATION</scope>
</reference>
<evidence type="ECO:0000313" key="2">
    <source>
        <dbReference type="Proteomes" id="UP000079169"/>
    </source>
</evidence>
<dbReference type="RefSeq" id="XP_026677294.1">
    <property type="nucleotide sequence ID" value="XM_026821493.1"/>
</dbReference>
<dbReference type="Proteomes" id="UP000079169">
    <property type="component" value="Unplaced"/>
</dbReference>
<dbReference type="GeneID" id="108252031"/>
<feature type="chain" id="PRO_5017931053" evidence="1">
    <location>
        <begin position="21"/>
        <end position="240"/>
    </location>
</feature>
<proteinExistence type="predicted"/>
<dbReference type="AlphaFoldDB" id="A0A3Q0ILZ4"/>
<evidence type="ECO:0000313" key="3">
    <source>
        <dbReference type="RefSeq" id="XP_026677294.1"/>
    </source>
</evidence>